<keyword evidence="4" id="KW-0233">DNA recombination</keyword>
<evidence type="ECO:0000313" key="7">
    <source>
        <dbReference type="Proteomes" id="UP001164420"/>
    </source>
</evidence>
<comment type="caution">
    <text evidence="6">The sequence shown here is derived from an EMBL/GenBank/DDBJ whole genome shotgun (WGS) entry which is preliminary data.</text>
</comment>
<comment type="similarity">
    <text evidence="1">Belongs to the 'phage' integrase family.</text>
</comment>
<dbReference type="Gene3D" id="1.10.443.10">
    <property type="entry name" value="Intergrase catalytic core"/>
    <property type="match status" value="1"/>
</dbReference>
<keyword evidence="2" id="KW-0229">DNA integration</keyword>
<accession>A0ABT2LGH4</accession>
<keyword evidence="3" id="KW-0238">DNA-binding</keyword>
<dbReference type="PANTHER" id="PTHR30629:SF2">
    <property type="entry name" value="PROPHAGE INTEGRASE INTS-RELATED"/>
    <property type="match status" value="1"/>
</dbReference>
<sequence length="356" mass="40810">MNARRRTKPDGLPSRVYKRNGSFHWVRPNDQKWIKLCRIDEGETRMYERLAEEKRKVSIDVGERTMPRLVRIYMDQHVAGYAASYRAEWERRGEVVRTAFANFDIELVDVEACEEFLTSNWGDKLSTQRAMKAWLQSFFSWAVRKKHIEINPVREIKVKKPKVRKVYIRPEHFVAIRDALAVAADGKKTPTGPMMQVFVDLCYLTCQRSTEIRNLRWADIDAKRKLIRFVPSKTEDSSGEAVDWPLTPQIEEVLARAKKLEPIGGDYVVRDKNGKPRTAGACRDAWNDAKARAGLTDTGYTIKDIRAQALTDAKRAGYDIDELQIAGAHTDRATTEGYIKQRDVPVSNVRLTLPAA</sequence>
<dbReference type="Gene3D" id="1.10.150.130">
    <property type="match status" value="1"/>
</dbReference>
<dbReference type="Pfam" id="PF00589">
    <property type="entry name" value="Phage_integrase"/>
    <property type="match status" value="1"/>
</dbReference>
<dbReference type="InterPro" id="IPR011010">
    <property type="entry name" value="DNA_brk_join_enz"/>
</dbReference>
<dbReference type="InterPro" id="IPR013762">
    <property type="entry name" value="Integrase-like_cat_sf"/>
</dbReference>
<feature type="domain" description="Tyr recombinase" evidence="5">
    <location>
        <begin position="163"/>
        <end position="351"/>
    </location>
</feature>
<evidence type="ECO:0000313" key="6">
    <source>
        <dbReference type="EMBL" id="MCT7313763.1"/>
    </source>
</evidence>
<evidence type="ECO:0000256" key="1">
    <source>
        <dbReference type="ARBA" id="ARBA00008857"/>
    </source>
</evidence>
<proteinExistence type="inferred from homology"/>
<dbReference type="InterPro" id="IPR010998">
    <property type="entry name" value="Integrase_recombinase_N"/>
</dbReference>
<dbReference type="Proteomes" id="UP001164420">
    <property type="component" value="Unassembled WGS sequence"/>
</dbReference>
<dbReference type="InterPro" id="IPR050808">
    <property type="entry name" value="Phage_Integrase"/>
</dbReference>
<evidence type="ECO:0000259" key="5">
    <source>
        <dbReference type="PROSITE" id="PS51898"/>
    </source>
</evidence>
<dbReference type="PROSITE" id="PS51898">
    <property type="entry name" value="TYR_RECOMBINASE"/>
    <property type="match status" value="1"/>
</dbReference>
<organism evidence="6 7">
    <name type="scientific">Ralstonia mojiangensis</name>
    <dbReference type="NCBI Taxonomy" id="2953895"/>
    <lineage>
        <taxon>Bacteria</taxon>
        <taxon>Pseudomonadati</taxon>
        <taxon>Pseudomonadota</taxon>
        <taxon>Betaproteobacteria</taxon>
        <taxon>Burkholderiales</taxon>
        <taxon>Burkholderiaceae</taxon>
        <taxon>Ralstonia</taxon>
    </lineage>
</organism>
<name>A0ABT2LGH4_9RALS</name>
<protein>
    <submittedName>
        <fullName evidence="6">Tyrosine-type recombinase/integrase</fullName>
    </submittedName>
</protein>
<keyword evidence="7" id="KW-1185">Reference proteome</keyword>
<dbReference type="EMBL" id="JAOCQI010000003">
    <property type="protein sequence ID" value="MCT7313763.1"/>
    <property type="molecule type" value="Genomic_DNA"/>
</dbReference>
<evidence type="ECO:0000256" key="3">
    <source>
        <dbReference type="ARBA" id="ARBA00023125"/>
    </source>
</evidence>
<evidence type="ECO:0000256" key="4">
    <source>
        <dbReference type="ARBA" id="ARBA00023172"/>
    </source>
</evidence>
<gene>
    <name evidence="6" type="ORF">N5J06_22565</name>
</gene>
<dbReference type="InterPro" id="IPR002104">
    <property type="entry name" value="Integrase_catalytic"/>
</dbReference>
<evidence type="ECO:0000256" key="2">
    <source>
        <dbReference type="ARBA" id="ARBA00022908"/>
    </source>
</evidence>
<dbReference type="PANTHER" id="PTHR30629">
    <property type="entry name" value="PROPHAGE INTEGRASE"/>
    <property type="match status" value="1"/>
</dbReference>
<reference evidence="6 7" key="1">
    <citation type="journal article" date="2023" name="Front. Microbiol.">
        <title>Ralstonia chuxiongensis sp. nov., Ralstonia mojiangensis sp. nov., and Ralstonia soli sp. nov., isolated from tobacco fields, are three novel species in the family Burkholderiaceae.</title>
        <authorList>
            <person name="Lu C.H."/>
            <person name="Zhang Y.Y."/>
            <person name="Jiang N."/>
            <person name="Chen W."/>
            <person name="Shao X."/>
            <person name="Zhao Z.M."/>
            <person name="Lu W.L."/>
            <person name="Hu X."/>
            <person name="Xi Y.X."/>
            <person name="Zou S.Y."/>
            <person name="Wei Q.J."/>
            <person name="Lin Z.L."/>
            <person name="Gong L."/>
            <person name="Gai X.T."/>
            <person name="Zhang L.Q."/>
            <person name="Li J.Y."/>
            <person name="Jin Y."/>
            <person name="Xia Z.Y."/>
        </authorList>
    </citation>
    <scope>NUCLEOTIDE SEQUENCE [LARGE SCALE GENOMIC DNA]</scope>
    <source>
        <strain evidence="6 7">22TCJT01-1</strain>
    </source>
</reference>
<dbReference type="RefSeq" id="WP_260785085.1">
    <property type="nucleotide sequence ID" value="NZ_JAOCQI010000003.1"/>
</dbReference>
<dbReference type="SUPFAM" id="SSF56349">
    <property type="entry name" value="DNA breaking-rejoining enzymes"/>
    <property type="match status" value="1"/>
</dbReference>